<evidence type="ECO:0000256" key="1">
    <source>
        <dbReference type="ARBA" id="ARBA00004479"/>
    </source>
</evidence>
<feature type="region of interest" description="Disordered" evidence="8">
    <location>
        <begin position="38"/>
        <end position="124"/>
    </location>
</feature>
<dbReference type="GeneID" id="109060501"/>
<dbReference type="Pfam" id="PF06365">
    <property type="entry name" value="CD34_antigen"/>
    <property type="match status" value="1"/>
</dbReference>
<dbReference type="InterPro" id="IPR013836">
    <property type="entry name" value="CD34/Podocalyxin"/>
</dbReference>
<dbReference type="Proteomes" id="UP001155660">
    <property type="component" value="Chromosome A23"/>
</dbReference>
<dbReference type="CTD" id="947"/>
<evidence type="ECO:0000256" key="8">
    <source>
        <dbReference type="SAM" id="MobiDB-lite"/>
    </source>
</evidence>
<dbReference type="PANTHER" id="PTHR16677:SF1">
    <property type="entry name" value="HEMATOPOIETIC PROGENITOR CELL ANTIGEN CD34"/>
    <property type="match status" value="1"/>
</dbReference>
<keyword evidence="2 9" id="KW-0812">Transmembrane</keyword>
<dbReference type="GO" id="GO:0005886">
    <property type="term" value="C:plasma membrane"/>
    <property type="evidence" value="ECO:0007669"/>
    <property type="project" value="UniProtKB-ARBA"/>
</dbReference>
<protein>
    <submittedName>
        <fullName evidence="11">Uncharacterized protein si:dkey-261h17.1 isoform X2</fullName>
    </submittedName>
</protein>
<feature type="transmembrane region" description="Helical" evidence="9">
    <location>
        <begin position="128"/>
        <end position="150"/>
    </location>
</feature>
<comment type="subcellular location">
    <subcellularLocation>
        <location evidence="1">Membrane</location>
        <topology evidence="1">Single-pass type I membrane protein</topology>
    </subcellularLocation>
</comment>
<evidence type="ECO:0000256" key="5">
    <source>
        <dbReference type="ARBA" id="ARBA00022989"/>
    </source>
</evidence>
<dbReference type="RefSeq" id="XP_042569405.1">
    <property type="nucleotide sequence ID" value="XM_042713471.1"/>
</dbReference>
<evidence type="ECO:0000256" key="2">
    <source>
        <dbReference type="ARBA" id="ARBA00022692"/>
    </source>
</evidence>
<evidence type="ECO:0000256" key="3">
    <source>
        <dbReference type="ARBA" id="ARBA00022729"/>
    </source>
</evidence>
<accession>A0A9Q9VQM2</accession>
<evidence type="ECO:0000256" key="7">
    <source>
        <dbReference type="ARBA" id="ARBA00023180"/>
    </source>
</evidence>
<feature type="compositionally biased region" description="Polar residues" evidence="8">
    <location>
        <begin position="38"/>
        <end position="117"/>
    </location>
</feature>
<dbReference type="PANTHER" id="PTHR16677">
    <property type="entry name" value="HEMATOPOIETIC PROGENITOR CELL ANTIGEN CD34"/>
    <property type="match status" value="1"/>
</dbReference>
<feature type="compositionally biased region" description="Polar residues" evidence="8">
    <location>
        <begin position="206"/>
        <end position="226"/>
    </location>
</feature>
<gene>
    <name evidence="11" type="primary">si:dkey-261h17.1</name>
</gene>
<keyword evidence="6 9" id="KW-0472">Membrane</keyword>
<dbReference type="GO" id="GO:0007155">
    <property type="term" value="P:cell adhesion"/>
    <property type="evidence" value="ECO:0007669"/>
    <property type="project" value="UniProtKB-KW"/>
</dbReference>
<keyword evidence="7" id="KW-0325">Glycoprotein</keyword>
<evidence type="ECO:0000256" key="10">
    <source>
        <dbReference type="SAM" id="SignalP"/>
    </source>
</evidence>
<dbReference type="InterPro" id="IPR008083">
    <property type="entry name" value="CD34"/>
</dbReference>
<keyword evidence="5 9" id="KW-1133">Transmembrane helix</keyword>
<feature type="signal peptide" evidence="10">
    <location>
        <begin position="1"/>
        <end position="29"/>
    </location>
</feature>
<feature type="region of interest" description="Disordered" evidence="8">
    <location>
        <begin position="184"/>
        <end position="226"/>
    </location>
</feature>
<evidence type="ECO:0000256" key="9">
    <source>
        <dbReference type="SAM" id="Phobius"/>
    </source>
</evidence>
<evidence type="ECO:0000313" key="11">
    <source>
        <dbReference type="RefSeq" id="XP_042569405.1"/>
    </source>
</evidence>
<keyword evidence="3 10" id="KW-0732">Signal</keyword>
<dbReference type="AlphaFoldDB" id="A0A9Q9VQM2"/>
<proteinExistence type="predicted"/>
<sequence>MAVRRMNELWKTMALALMSGFLLLHSCWGQDQTNQTISGANETTVPSTQSPSTGSKAGPTIQPTSVTAVQGKNVPSQRSSLNISGTKSQSVNTSEATLTTSLPGGQALYTNDSNLNQENEKNSSRSPVVFMSVLVTGLLLAAIIIGIYYFKFHRQTNGKGMKLAEDSYMSHEENQGNTLVSVAPLNQPEPQEKPSLNGESQEVVKAQTSPAATNGHSTTKTADTEL</sequence>
<reference evidence="11" key="1">
    <citation type="submission" date="2025-08" db="UniProtKB">
        <authorList>
            <consortium name="RefSeq"/>
        </authorList>
    </citation>
    <scope>IDENTIFICATION</scope>
    <source>
        <tissue evidence="11">Muscle</tissue>
    </source>
</reference>
<feature type="chain" id="PRO_5040420704" evidence="10">
    <location>
        <begin position="30"/>
        <end position="226"/>
    </location>
</feature>
<evidence type="ECO:0000256" key="4">
    <source>
        <dbReference type="ARBA" id="ARBA00022889"/>
    </source>
</evidence>
<evidence type="ECO:0000256" key="6">
    <source>
        <dbReference type="ARBA" id="ARBA00023136"/>
    </source>
</evidence>
<organism evidence="11">
    <name type="scientific">Cyprinus carpio</name>
    <name type="common">Common carp</name>
    <dbReference type="NCBI Taxonomy" id="7962"/>
    <lineage>
        <taxon>Eukaryota</taxon>
        <taxon>Metazoa</taxon>
        <taxon>Chordata</taxon>
        <taxon>Craniata</taxon>
        <taxon>Vertebrata</taxon>
        <taxon>Euteleostomi</taxon>
        <taxon>Actinopterygii</taxon>
        <taxon>Neopterygii</taxon>
        <taxon>Teleostei</taxon>
        <taxon>Ostariophysi</taxon>
        <taxon>Cypriniformes</taxon>
        <taxon>Cyprinidae</taxon>
        <taxon>Cyprininae</taxon>
        <taxon>Cyprinus</taxon>
    </lineage>
</organism>
<name>A0A9Q9VQM2_CYPCA</name>
<keyword evidence="4" id="KW-0130">Cell adhesion</keyword>